<keyword evidence="4" id="KW-0716">Sensory transduction</keyword>
<keyword evidence="6" id="KW-0681">Retinal protein</keyword>
<reference evidence="12 13" key="1">
    <citation type="journal article" date="2018" name="IMA Fungus">
        <title>IMA Genome-F 9: Draft genome sequence of Annulohypoxylon stygium, Aspergillus mulundensis, Berkeleyomyces basicola (syn. Thielaviopsis basicola), Ceratocystis smalleyi, two Cercospora beticola strains, Coleophoma cylindrospora, Fusarium fracticaudum, Phialophora cf. hyalina, and Morchella septimelata.</title>
        <authorList>
            <person name="Wingfield B.D."/>
            <person name="Bills G.F."/>
            <person name="Dong Y."/>
            <person name="Huang W."/>
            <person name="Nel W.J."/>
            <person name="Swalarsk-Parry B.S."/>
            <person name="Vaghefi N."/>
            <person name="Wilken P.M."/>
            <person name="An Z."/>
            <person name="de Beer Z.W."/>
            <person name="De Vos L."/>
            <person name="Chen L."/>
            <person name="Duong T.A."/>
            <person name="Gao Y."/>
            <person name="Hammerbacher A."/>
            <person name="Kikkert J.R."/>
            <person name="Li Y."/>
            <person name="Li H."/>
            <person name="Li K."/>
            <person name="Li Q."/>
            <person name="Liu X."/>
            <person name="Ma X."/>
            <person name="Naidoo K."/>
            <person name="Pethybridge S.J."/>
            <person name="Sun J."/>
            <person name="Steenkamp E.T."/>
            <person name="van der Nest M.A."/>
            <person name="van Wyk S."/>
            <person name="Wingfield M.J."/>
            <person name="Xiong C."/>
            <person name="Yue Q."/>
            <person name="Zhang X."/>
        </authorList>
    </citation>
    <scope>NUCLEOTIDE SEQUENCE [LARGE SCALE GENOMIC DNA]</scope>
    <source>
        <strain evidence="12 13">BP6252</strain>
    </source>
</reference>
<evidence type="ECO:0000313" key="12">
    <source>
        <dbReference type="EMBL" id="RDW82388.1"/>
    </source>
</evidence>
<dbReference type="PROSITE" id="PS00950">
    <property type="entry name" value="BACTERIAL_OPSIN_1"/>
    <property type="match status" value="1"/>
</dbReference>
<evidence type="ECO:0000256" key="8">
    <source>
        <dbReference type="ARBA" id="ARBA00022991"/>
    </source>
</evidence>
<feature type="transmembrane region" description="Helical" evidence="11">
    <location>
        <begin position="133"/>
        <end position="153"/>
    </location>
</feature>
<proteinExistence type="inferred from homology"/>
<dbReference type="GO" id="GO:0009881">
    <property type="term" value="F:photoreceptor activity"/>
    <property type="evidence" value="ECO:0007669"/>
    <property type="project" value="UniProtKB-KW"/>
</dbReference>
<dbReference type="PRINTS" id="PR00251">
    <property type="entry name" value="BACTRLOPSIN"/>
</dbReference>
<comment type="subcellular location">
    <subcellularLocation>
        <location evidence="1">Membrane</location>
        <topology evidence="1">Multi-pass membrane protein</topology>
    </subcellularLocation>
</comment>
<keyword evidence="5 11" id="KW-0812">Transmembrane</keyword>
<feature type="transmembrane region" description="Helical" evidence="11">
    <location>
        <begin position="229"/>
        <end position="253"/>
    </location>
</feature>
<comment type="caution">
    <text evidence="12">The sequence shown here is derived from an EMBL/GenBank/DDBJ whole genome shotgun (WGS) entry which is preliminary data.</text>
</comment>
<feature type="transmembrane region" description="Helical" evidence="11">
    <location>
        <begin position="159"/>
        <end position="179"/>
    </location>
</feature>
<dbReference type="FunFam" id="1.20.1070.10:FF:000160">
    <property type="entry name" value="Related to Opsin-1"/>
    <property type="match status" value="1"/>
</dbReference>
<dbReference type="PANTHER" id="PTHR28286:SF1">
    <property type="entry name" value="30 KDA HEAT SHOCK PROTEIN-RELATED"/>
    <property type="match status" value="1"/>
</dbReference>
<evidence type="ECO:0000256" key="11">
    <source>
        <dbReference type="SAM" id="Phobius"/>
    </source>
</evidence>
<feature type="transmembrane region" description="Helical" evidence="11">
    <location>
        <begin position="191"/>
        <end position="209"/>
    </location>
</feature>
<dbReference type="PANTHER" id="PTHR28286">
    <property type="match status" value="1"/>
</dbReference>
<dbReference type="GO" id="GO:0007602">
    <property type="term" value="P:phototransduction"/>
    <property type="evidence" value="ECO:0007669"/>
    <property type="project" value="UniProtKB-KW"/>
</dbReference>
<dbReference type="Gene3D" id="1.20.1070.10">
    <property type="entry name" value="Rhodopsin 7-helix transmembrane proteins"/>
    <property type="match status" value="1"/>
</dbReference>
<evidence type="ECO:0000256" key="10">
    <source>
        <dbReference type="ARBA" id="ARBA00023170"/>
    </source>
</evidence>
<gene>
    <name evidence="12" type="ORF">BP6252_03500</name>
</gene>
<name>A0A3D8S9B7_9HELO</name>
<dbReference type="GO" id="GO:0005886">
    <property type="term" value="C:plasma membrane"/>
    <property type="evidence" value="ECO:0007669"/>
    <property type="project" value="TreeGrafter"/>
</dbReference>
<protein>
    <submittedName>
        <fullName evidence="12">Bacteriorhodopsin</fullName>
    </submittedName>
</protein>
<dbReference type="InterPro" id="IPR043476">
    <property type="entry name" value="Yro2-like_7TM"/>
</dbReference>
<dbReference type="GO" id="GO:0005216">
    <property type="term" value="F:monoatomic ion channel activity"/>
    <property type="evidence" value="ECO:0007669"/>
    <property type="project" value="InterPro"/>
</dbReference>
<dbReference type="InterPro" id="IPR001425">
    <property type="entry name" value="Arc/bac/fun_rhodopsins"/>
</dbReference>
<organism evidence="12 13">
    <name type="scientific">Coleophoma cylindrospora</name>
    <dbReference type="NCBI Taxonomy" id="1849047"/>
    <lineage>
        <taxon>Eukaryota</taxon>
        <taxon>Fungi</taxon>
        <taxon>Dikarya</taxon>
        <taxon>Ascomycota</taxon>
        <taxon>Pezizomycotina</taxon>
        <taxon>Leotiomycetes</taxon>
        <taxon>Helotiales</taxon>
        <taxon>Dermateaceae</taxon>
        <taxon>Coleophoma</taxon>
    </lineage>
</organism>
<dbReference type="Pfam" id="PF01036">
    <property type="entry name" value="Bac_rhodopsin"/>
    <property type="match status" value="1"/>
</dbReference>
<comment type="similarity">
    <text evidence="2">Belongs to the archaeal/bacterial/fungal opsin family.</text>
</comment>
<dbReference type="CDD" id="cd15239">
    <property type="entry name" value="7tm_YRO2_fungal-like"/>
    <property type="match status" value="1"/>
</dbReference>
<dbReference type="GO" id="GO:0005783">
    <property type="term" value="C:endoplasmic reticulum"/>
    <property type="evidence" value="ECO:0007669"/>
    <property type="project" value="TreeGrafter"/>
</dbReference>
<evidence type="ECO:0000256" key="5">
    <source>
        <dbReference type="ARBA" id="ARBA00022692"/>
    </source>
</evidence>
<evidence type="ECO:0000256" key="6">
    <source>
        <dbReference type="ARBA" id="ARBA00022925"/>
    </source>
</evidence>
<dbReference type="OrthoDB" id="536545at2759"/>
<keyword evidence="8" id="KW-0157">Chromophore</keyword>
<sequence>MTNNALKVNHDVSNGKSSDINITTHGSDVYWAVCALMIFTTLCIVGSMFKKPRTDRIFHYITASITLVASVAYFSMGSNLGWTPIDVEFIRSNPVVAGVNREIFYVRYIDWFITTPLLITDLLLTAGLPWPTILWTILLDWVMIVTGLVGALVRTRYKWGFFTFGCVAMFAVFWNIGCVGRKHARALGGDVYKVYMTCGVITLTIWMLYPIAWGVCEGGNLISPDSEAVFYGILDAIAKPVFGVALIAGHWNIAPARLGLHLRDYDEPISSSRHIDEKKEHLHGDAHGATAGAIQTTNPAV</sequence>
<evidence type="ECO:0000256" key="3">
    <source>
        <dbReference type="ARBA" id="ARBA00022543"/>
    </source>
</evidence>
<keyword evidence="9 11" id="KW-0472">Membrane</keyword>
<keyword evidence="10" id="KW-0675">Receptor</keyword>
<evidence type="ECO:0000256" key="4">
    <source>
        <dbReference type="ARBA" id="ARBA00022606"/>
    </source>
</evidence>
<dbReference type="EMBL" id="PDLM01000003">
    <property type="protein sequence ID" value="RDW82388.1"/>
    <property type="molecule type" value="Genomic_DNA"/>
</dbReference>
<keyword evidence="13" id="KW-1185">Reference proteome</keyword>
<evidence type="ECO:0000256" key="7">
    <source>
        <dbReference type="ARBA" id="ARBA00022989"/>
    </source>
</evidence>
<keyword evidence="7 11" id="KW-1133">Transmembrane helix</keyword>
<dbReference type="InterPro" id="IPR018229">
    <property type="entry name" value="Rhodopsin_retinal_BS"/>
</dbReference>
<dbReference type="SUPFAM" id="SSF81321">
    <property type="entry name" value="Family A G protein-coupled receptor-like"/>
    <property type="match status" value="1"/>
</dbReference>
<keyword evidence="3" id="KW-0600">Photoreceptor protein</keyword>
<evidence type="ECO:0000313" key="13">
    <source>
        <dbReference type="Proteomes" id="UP000256645"/>
    </source>
</evidence>
<accession>A0A3D8S9B7</accession>
<dbReference type="AlphaFoldDB" id="A0A3D8S9B7"/>
<feature type="transmembrane region" description="Helical" evidence="11">
    <location>
        <begin position="57"/>
        <end position="76"/>
    </location>
</feature>
<evidence type="ECO:0000256" key="9">
    <source>
        <dbReference type="ARBA" id="ARBA00023136"/>
    </source>
</evidence>
<evidence type="ECO:0000256" key="1">
    <source>
        <dbReference type="ARBA" id="ARBA00004141"/>
    </source>
</evidence>
<evidence type="ECO:0000256" key="2">
    <source>
        <dbReference type="ARBA" id="ARBA00008130"/>
    </source>
</evidence>
<dbReference type="Proteomes" id="UP000256645">
    <property type="component" value="Unassembled WGS sequence"/>
</dbReference>
<feature type="transmembrane region" description="Helical" evidence="11">
    <location>
        <begin position="29"/>
        <end position="50"/>
    </location>
</feature>
<dbReference type="SMART" id="SM01021">
    <property type="entry name" value="Bac_rhodopsin"/>
    <property type="match status" value="1"/>
</dbReference>